<evidence type="ECO:0000313" key="3">
    <source>
        <dbReference type="Proteomes" id="UP000554482"/>
    </source>
</evidence>
<feature type="region of interest" description="Disordered" evidence="1">
    <location>
        <begin position="1"/>
        <end position="25"/>
    </location>
</feature>
<dbReference type="Proteomes" id="UP000554482">
    <property type="component" value="Unassembled WGS sequence"/>
</dbReference>
<keyword evidence="3" id="KW-1185">Reference proteome</keyword>
<dbReference type="AlphaFoldDB" id="A0A7J6VDS6"/>
<evidence type="ECO:0000313" key="2">
    <source>
        <dbReference type="EMBL" id="KAF5183063.1"/>
    </source>
</evidence>
<proteinExistence type="predicted"/>
<reference evidence="2 3" key="1">
    <citation type="submission" date="2020-06" db="EMBL/GenBank/DDBJ databases">
        <title>Transcriptomic and genomic resources for Thalictrum thalictroides and T. hernandezii: Facilitating candidate gene discovery in an emerging model plant lineage.</title>
        <authorList>
            <person name="Arias T."/>
            <person name="Riano-Pachon D.M."/>
            <person name="Di Stilio V.S."/>
        </authorList>
    </citation>
    <scope>NUCLEOTIDE SEQUENCE [LARGE SCALE GENOMIC DNA]</scope>
    <source>
        <strain evidence="3">cv. WT478/WT964</strain>
        <tissue evidence="2">Leaves</tissue>
    </source>
</reference>
<organism evidence="2 3">
    <name type="scientific">Thalictrum thalictroides</name>
    <name type="common">Rue-anemone</name>
    <name type="synonym">Anemone thalictroides</name>
    <dbReference type="NCBI Taxonomy" id="46969"/>
    <lineage>
        <taxon>Eukaryota</taxon>
        <taxon>Viridiplantae</taxon>
        <taxon>Streptophyta</taxon>
        <taxon>Embryophyta</taxon>
        <taxon>Tracheophyta</taxon>
        <taxon>Spermatophyta</taxon>
        <taxon>Magnoliopsida</taxon>
        <taxon>Ranunculales</taxon>
        <taxon>Ranunculaceae</taxon>
        <taxon>Thalictroideae</taxon>
        <taxon>Thalictrum</taxon>
    </lineage>
</organism>
<gene>
    <name evidence="2" type="ORF">FRX31_027349</name>
</gene>
<sequence>MENDERQLDEEETTTSRPSDEAVSNLDLVTDPQHYHHRPVLSVFLIVYCIPKKVHVQHYMNAVKGCEYRMGPAVVNSTVFHQFFRGGYIEKSTHMNSSGEPLDYVREKNFESIKGSLALRILMVSRLKELESELAAEKLNVKAQHDHKLQIGEMPRCRVG</sequence>
<evidence type="ECO:0000256" key="1">
    <source>
        <dbReference type="SAM" id="MobiDB-lite"/>
    </source>
</evidence>
<name>A0A7J6VDS6_THATH</name>
<protein>
    <submittedName>
        <fullName evidence="2">Uncharacterized protein</fullName>
    </submittedName>
</protein>
<dbReference type="EMBL" id="JABWDY010033975">
    <property type="protein sequence ID" value="KAF5183063.1"/>
    <property type="molecule type" value="Genomic_DNA"/>
</dbReference>
<accession>A0A7J6VDS6</accession>
<comment type="caution">
    <text evidence="2">The sequence shown here is derived from an EMBL/GenBank/DDBJ whole genome shotgun (WGS) entry which is preliminary data.</text>
</comment>